<dbReference type="EMBL" id="CAJFDH010000003">
    <property type="protein sequence ID" value="CAD5215608.1"/>
    <property type="molecule type" value="Genomic_DNA"/>
</dbReference>
<dbReference type="AlphaFoldDB" id="A0A811KJU2"/>
<dbReference type="Proteomes" id="UP000614601">
    <property type="component" value="Unassembled WGS sequence"/>
</dbReference>
<dbReference type="EMBL" id="CAJFCW020000003">
    <property type="protein sequence ID" value="CAG9104416.1"/>
    <property type="molecule type" value="Genomic_DNA"/>
</dbReference>
<evidence type="ECO:0000313" key="1">
    <source>
        <dbReference type="EMBL" id="CAD5215608.1"/>
    </source>
</evidence>
<protein>
    <submittedName>
        <fullName evidence="1">Uncharacterized protein</fullName>
    </submittedName>
</protein>
<accession>A0A811KJU2</accession>
<sequence length="217" mass="25953">MSYKLSRADASDIIKPLPTIYDNYAPALISKAPSAADVNLVKPAPVQLPDRVYSASTVSFPFRYHKDFDLVHEDYWSNRQKYFSPLYDKVNHFNDSYYLNKARPYWTNYRSDLFEYSHPYYRTRYTGPNYEPYYRTSYYSPYRASLYDNLALSFYKALGAYRNGITDFSTLNHNHITRNYLSKVGMDPCRLYEPKTELLYYRQPHYHRPRKFLTAWT</sequence>
<dbReference type="OrthoDB" id="10366112at2759"/>
<reference evidence="1" key="1">
    <citation type="submission" date="2020-09" db="EMBL/GenBank/DDBJ databases">
        <authorList>
            <person name="Kikuchi T."/>
        </authorList>
    </citation>
    <scope>NUCLEOTIDE SEQUENCE</scope>
    <source>
        <strain evidence="1">SH1</strain>
    </source>
</reference>
<proteinExistence type="predicted"/>
<comment type="caution">
    <text evidence="1">The sequence shown here is derived from an EMBL/GenBank/DDBJ whole genome shotgun (WGS) entry which is preliminary data.</text>
</comment>
<dbReference type="Proteomes" id="UP000783686">
    <property type="component" value="Unassembled WGS sequence"/>
</dbReference>
<gene>
    <name evidence="1" type="ORF">BOKJ2_LOCUS6178</name>
</gene>
<organism evidence="1 2">
    <name type="scientific">Bursaphelenchus okinawaensis</name>
    <dbReference type="NCBI Taxonomy" id="465554"/>
    <lineage>
        <taxon>Eukaryota</taxon>
        <taxon>Metazoa</taxon>
        <taxon>Ecdysozoa</taxon>
        <taxon>Nematoda</taxon>
        <taxon>Chromadorea</taxon>
        <taxon>Rhabditida</taxon>
        <taxon>Tylenchina</taxon>
        <taxon>Tylenchomorpha</taxon>
        <taxon>Aphelenchoidea</taxon>
        <taxon>Aphelenchoididae</taxon>
        <taxon>Bursaphelenchus</taxon>
    </lineage>
</organism>
<keyword evidence="2" id="KW-1185">Reference proteome</keyword>
<name>A0A811KJU2_9BILA</name>
<evidence type="ECO:0000313" key="2">
    <source>
        <dbReference type="Proteomes" id="UP000614601"/>
    </source>
</evidence>